<dbReference type="InterPro" id="IPR000073">
    <property type="entry name" value="AB_hydrolase_1"/>
</dbReference>
<keyword evidence="1" id="KW-0378">Hydrolase</keyword>
<dbReference type="GO" id="GO:0016787">
    <property type="term" value="F:hydrolase activity"/>
    <property type="evidence" value="ECO:0007669"/>
    <property type="project" value="UniProtKB-KW"/>
</dbReference>
<dbReference type="OrthoDB" id="9804723at2"/>
<name>A0A316GGS4_9RHOB</name>
<evidence type="ECO:0000259" key="2">
    <source>
        <dbReference type="Pfam" id="PF12697"/>
    </source>
</evidence>
<evidence type="ECO:0000256" key="1">
    <source>
        <dbReference type="ARBA" id="ARBA00022801"/>
    </source>
</evidence>
<dbReference type="PANTHER" id="PTHR43798">
    <property type="entry name" value="MONOACYLGLYCEROL LIPASE"/>
    <property type="match status" value="1"/>
</dbReference>
<proteinExistence type="predicted"/>
<dbReference type="EMBL" id="QGGW01000005">
    <property type="protein sequence ID" value="PWK60249.1"/>
    <property type="molecule type" value="Genomic_DNA"/>
</dbReference>
<dbReference type="RefSeq" id="WP_109668578.1">
    <property type="nucleotide sequence ID" value="NZ_QGGW01000005.1"/>
</dbReference>
<reference evidence="3 4" key="1">
    <citation type="submission" date="2018-05" db="EMBL/GenBank/DDBJ databases">
        <title>Genomic Encyclopedia of Type Strains, Phase IV (KMG-IV): sequencing the most valuable type-strain genomes for metagenomic binning, comparative biology and taxonomic classification.</title>
        <authorList>
            <person name="Goeker M."/>
        </authorList>
    </citation>
    <scope>NUCLEOTIDE SEQUENCE [LARGE SCALE GENOMIC DNA]</scope>
    <source>
        <strain evidence="3 4">DSM 16097</strain>
    </source>
</reference>
<dbReference type="InterPro" id="IPR029058">
    <property type="entry name" value="AB_hydrolase_fold"/>
</dbReference>
<dbReference type="Proteomes" id="UP000245708">
    <property type="component" value="Unassembled WGS sequence"/>
</dbReference>
<accession>A0A316GGS4</accession>
<evidence type="ECO:0000313" key="4">
    <source>
        <dbReference type="Proteomes" id="UP000245708"/>
    </source>
</evidence>
<dbReference type="PANTHER" id="PTHR43798:SF31">
    <property type="entry name" value="AB HYDROLASE SUPERFAMILY PROTEIN YCLE"/>
    <property type="match status" value="1"/>
</dbReference>
<dbReference type="InterPro" id="IPR050266">
    <property type="entry name" value="AB_hydrolase_sf"/>
</dbReference>
<evidence type="ECO:0000313" key="3">
    <source>
        <dbReference type="EMBL" id="PWK60249.1"/>
    </source>
</evidence>
<gene>
    <name evidence="3" type="ORF">C7455_105234</name>
</gene>
<feature type="domain" description="AB hydrolase-1" evidence="2">
    <location>
        <begin position="27"/>
        <end position="264"/>
    </location>
</feature>
<dbReference type="AlphaFoldDB" id="A0A316GGS4"/>
<protein>
    <submittedName>
        <fullName evidence="3">Pimeloyl-ACP methyl ester carboxylesterase</fullName>
    </submittedName>
</protein>
<sequence>MTPHFTSSTDGTRIAFSTMGDPAAPAVVLIHGWSQAGTCWQPTLDRLAHRFHLVTLDLRGHGASDKPEDPAAYTDTALWGDDIAAVIAAADLHRPTLVGWSYGSRVIAAHLATHGEGHLAGVVLAGGILAIGRAREDWMVGPASPGLDRDLYTDDLPRRLAATARFVEACTTDPLDRTTYAELVGVNMLCPAHARRALFAADLDLRPTYAAMTCPGLVIHGLSDRVVAPETGRVAASTMPDGRFLGYDGIGHAPFLEAPDRFVADLAAFVTSCQATA</sequence>
<dbReference type="Gene3D" id="3.40.50.1820">
    <property type="entry name" value="alpha/beta hydrolase"/>
    <property type="match status" value="1"/>
</dbReference>
<keyword evidence="4" id="KW-1185">Reference proteome</keyword>
<dbReference type="PRINTS" id="PR00111">
    <property type="entry name" value="ABHYDROLASE"/>
</dbReference>
<dbReference type="Pfam" id="PF12697">
    <property type="entry name" value="Abhydrolase_6"/>
    <property type="match status" value="1"/>
</dbReference>
<comment type="caution">
    <text evidence="3">The sequence shown here is derived from an EMBL/GenBank/DDBJ whole genome shotgun (WGS) entry which is preliminary data.</text>
</comment>
<dbReference type="GO" id="GO:0016020">
    <property type="term" value="C:membrane"/>
    <property type="evidence" value="ECO:0007669"/>
    <property type="project" value="TreeGrafter"/>
</dbReference>
<dbReference type="SUPFAM" id="SSF53474">
    <property type="entry name" value="alpha/beta-Hydrolases"/>
    <property type="match status" value="1"/>
</dbReference>
<organism evidence="3 4">
    <name type="scientific">Roseicyclus mahoneyensis</name>
    <dbReference type="NCBI Taxonomy" id="164332"/>
    <lineage>
        <taxon>Bacteria</taxon>
        <taxon>Pseudomonadati</taxon>
        <taxon>Pseudomonadota</taxon>
        <taxon>Alphaproteobacteria</taxon>
        <taxon>Rhodobacterales</taxon>
        <taxon>Roseobacteraceae</taxon>
        <taxon>Roseicyclus</taxon>
    </lineage>
</organism>